<dbReference type="Pfam" id="PF09424">
    <property type="entry name" value="YqeY"/>
    <property type="match status" value="1"/>
</dbReference>
<dbReference type="EMBL" id="MFZV01000033">
    <property type="protein sequence ID" value="OGK30997.1"/>
    <property type="molecule type" value="Genomic_DNA"/>
</dbReference>
<dbReference type="GO" id="GO:0016884">
    <property type="term" value="F:carbon-nitrogen ligase activity, with glutamine as amido-N-donor"/>
    <property type="evidence" value="ECO:0007669"/>
    <property type="project" value="InterPro"/>
</dbReference>
<dbReference type="AlphaFoldDB" id="A0A1F7HID4"/>
<dbReference type="PANTHER" id="PTHR28055:SF1">
    <property type="entry name" value="ALTERED INHERITANCE OF MITOCHONDRIA PROTEIN 41, MITOCHONDRIAL"/>
    <property type="match status" value="1"/>
</dbReference>
<organism evidence="1 2">
    <name type="scientific">Candidatus Roizmanbacteria bacterium RIFCSPHIGHO2_12_FULL_33_9</name>
    <dbReference type="NCBI Taxonomy" id="1802045"/>
    <lineage>
        <taxon>Bacteria</taxon>
        <taxon>Candidatus Roizmaniibacteriota</taxon>
    </lineage>
</organism>
<comment type="caution">
    <text evidence="1">The sequence shown here is derived from an EMBL/GenBank/DDBJ whole genome shotgun (WGS) entry which is preliminary data.</text>
</comment>
<dbReference type="PANTHER" id="PTHR28055">
    <property type="entry name" value="ALTERED INHERITANCE OF MITOCHONDRIA PROTEIN 41, MITOCHONDRIAL"/>
    <property type="match status" value="1"/>
</dbReference>
<sequence length="90" mass="10293">MLKSLLQKQQIDALKSGDSQKLEFLRYILSEIKNKEIDKKQELTDDEIKAVLDKIVKELDDSIKAAKTGGRNELQVKYEAQKEIISSISK</sequence>
<protein>
    <submittedName>
        <fullName evidence="1">Uncharacterized protein</fullName>
    </submittedName>
</protein>
<dbReference type="InterPro" id="IPR019004">
    <property type="entry name" value="YqeY/Aim41"/>
</dbReference>
<accession>A0A1F7HID4</accession>
<dbReference type="Proteomes" id="UP000177199">
    <property type="component" value="Unassembled WGS sequence"/>
</dbReference>
<dbReference type="Gene3D" id="1.10.1510.10">
    <property type="entry name" value="Uncharacterised protein YqeY/AIM41 PF09424, N-terminal domain"/>
    <property type="match status" value="1"/>
</dbReference>
<gene>
    <name evidence="1" type="ORF">A3F29_02500</name>
</gene>
<name>A0A1F7HID4_9BACT</name>
<dbReference type="SUPFAM" id="SSF89095">
    <property type="entry name" value="GatB/YqeY motif"/>
    <property type="match status" value="1"/>
</dbReference>
<reference evidence="1 2" key="1">
    <citation type="journal article" date="2016" name="Nat. Commun.">
        <title>Thousands of microbial genomes shed light on interconnected biogeochemical processes in an aquifer system.</title>
        <authorList>
            <person name="Anantharaman K."/>
            <person name="Brown C.T."/>
            <person name="Hug L.A."/>
            <person name="Sharon I."/>
            <person name="Castelle C.J."/>
            <person name="Probst A.J."/>
            <person name="Thomas B.C."/>
            <person name="Singh A."/>
            <person name="Wilkins M.J."/>
            <person name="Karaoz U."/>
            <person name="Brodie E.L."/>
            <person name="Williams K.H."/>
            <person name="Hubbard S.S."/>
            <person name="Banfield J.F."/>
        </authorList>
    </citation>
    <scope>NUCLEOTIDE SEQUENCE [LARGE SCALE GENOMIC DNA]</scope>
</reference>
<proteinExistence type="predicted"/>
<dbReference type="InterPro" id="IPR042184">
    <property type="entry name" value="YqeY/Aim41_N"/>
</dbReference>
<evidence type="ECO:0000313" key="1">
    <source>
        <dbReference type="EMBL" id="OGK30997.1"/>
    </source>
</evidence>
<evidence type="ECO:0000313" key="2">
    <source>
        <dbReference type="Proteomes" id="UP000177199"/>
    </source>
</evidence>
<dbReference type="InterPro" id="IPR003789">
    <property type="entry name" value="Asn/Gln_tRNA_amidoTrase-B-like"/>
</dbReference>